<gene>
    <name evidence="3" type="ORF">SPICUR_05425</name>
</gene>
<keyword evidence="2" id="KW-0413">Isomerase</keyword>
<dbReference type="AlphaFoldDB" id="U5T3N3"/>
<name>U5T3N3_9GAMM</name>
<evidence type="ECO:0000256" key="2">
    <source>
        <dbReference type="ARBA" id="ARBA00023235"/>
    </source>
</evidence>
<comment type="similarity">
    <text evidence="1">Belongs to the aspartate/glutamate racemases family.</text>
</comment>
<dbReference type="EMBL" id="CP005990">
    <property type="protein sequence ID" value="AGY92060.1"/>
    <property type="molecule type" value="Genomic_DNA"/>
</dbReference>
<sequence>MSWASTQTYYRLINEGVQQQLGGLHSAEVLLHSVDFAAIERMQSNAEWKRAGARLAGIGRRLEMAGADALVLCTNTMHKVADSIDQATSIPFLHIGDITRRAIDAGEHTHVGLLGTRFTMEEGFLAERIRSDAVTVDIPDEADRIRIDQVIFNELCRGEVVPASREVLQRIIADQEARGVEAVIFACTEIGLLLNPTDLKLPVLDTTELHARAAVAFALADD</sequence>
<organism evidence="3 4">
    <name type="scientific">Spiribacter curvatus</name>
    <dbReference type="NCBI Taxonomy" id="1335757"/>
    <lineage>
        <taxon>Bacteria</taxon>
        <taxon>Pseudomonadati</taxon>
        <taxon>Pseudomonadota</taxon>
        <taxon>Gammaproteobacteria</taxon>
        <taxon>Chromatiales</taxon>
        <taxon>Ectothiorhodospiraceae</taxon>
        <taxon>Spiribacter</taxon>
    </lineage>
</organism>
<evidence type="ECO:0000313" key="4">
    <source>
        <dbReference type="Proteomes" id="UP000017640"/>
    </source>
</evidence>
<dbReference type="InterPro" id="IPR004380">
    <property type="entry name" value="Asp_race"/>
</dbReference>
<dbReference type="PANTHER" id="PTHR21198">
    <property type="entry name" value="GLUTAMATE RACEMASE"/>
    <property type="match status" value="1"/>
</dbReference>
<dbReference type="SUPFAM" id="SSF53681">
    <property type="entry name" value="Aspartate/glutamate racemase"/>
    <property type="match status" value="2"/>
</dbReference>
<keyword evidence="4" id="KW-1185">Reference proteome</keyword>
<protein>
    <recommendedName>
        <fullName evidence="5">Aspartate racemase</fullName>
    </recommendedName>
</protein>
<dbReference type="eggNOG" id="COG1794">
    <property type="taxonomic scope" value="Bacteria"/>
</dbReference>
<reference evidence="3 4" key="1">
    <citation type="journal article" date="2013" name="BMC Genomics">
        <title>Genomes of "Spiribacter", a streamlined, successful halophilic bacterium.</title>
        <authorList>
            <person name="Lopez-Perez M."/>
            <person name="Ghai R."/>
            <person name="Leon M.J."/>
            <person name="Rodriguez-Olmos A."/>
            <person name="Copa-Patino J.L."/>
            <person name="Soliveri J."/>
            <person name="Sanchez-Porro C."/>
            <person name="Ventosa A."/>
            <person name="Rodriguez-Valera F."/>
        </authorList>
    </citation>
    <scope>NUCLEOTIDE SEQUENCE [LARGE SCALE GENOMIC DNA]</scope>
    <source>
        <strain evidence="3 4">UAH-SP71</strain>
    </source>
</reference>
<dbReference type="Gene3D" id="3.40.50.1860">
    <property type="match status" value="2"/>
</dbReference>
<dbReference type="Proteomes" id="UP000017640">
    <property type="component" value="Chromosome"/>
</dbReference>
<dbReference type="STRING" id="1335757.SPICUR_05425"/>
<dbReference type="GO" id="GO:0047661">
    <property type="term" value="F:amino-acid racemase activity"/>
    <property type="evidence" value="ECO:0007669"/>
    <property type="project" value="InterPro"/>
</dbReference>
<dbReference type="Pfam" id="PF01177">
    <property type="entry name" value="Asp_Glu_race"/>
    <property type="match status" value="1"/>
</dbReference>
<dbReference type="PANTHER" id="PTHR21198:SF7">
    <property type="entry name" value="ASPARTATE-GLUTAMATE RACEMASE FAMILY"/>
    <property type="match status" value="1"/>
</dbReference>
<dbReference type="InterPro" id="IPR001920">
    <property type="entry name" value="Asp/Glu_race"/>
</dbReference>
<dbReference type="KEGG" id="spiu:SPICUR_05425"/>
<dbReference type="NCBIfam" id="TIGR00035">
    <property type="entry name" value="asp_race"/>
    <property type="match status" value="1"/>
</dbReference>
<dbReference type="HOGENOM" id="CLU_055360_1_0_6"/>
<dbReference type="InterPro" id="IPR015942">
    <property type="entry name" value="Asp/Glu/hydantoin_racemase"/>
</dbReference>
<evidence type="ECO:0000313" key="3">
    <source>
        <dbReference type="EMBL" id="AGY92060.1"/>
    </source>
</evidence>
<evidence type="ECO:0000256" key="1">
    <source>
        <dbReference type="ARBA" id="ARBA00007847"/>
    </source>
</evidence>
<accession>U5T3N3</accession>
<evidence type="ECO:0008006" key="5">
    <source>
        <dbReference type="Google" id="ProtNLM"/>
    </source>
</evidence>
<proteinExistence type="inferred from homology"/>
<dbReference type="PATRIC" id="fig|1335757.3.peg.1057"/>